<dbReference type="Proteomes" id="UP000515789">
    <property type="component" value="Chromosome"/>
</dbReference>
<proteinExistence type="predicted"/>
<organism evidence="1 2">
    <name type="scientific">Blautia producta</name>
    <dbReference type="NCBI Taxonomy" id="33035"/>
    <lineage>
        <taxon>Bacteria</taxon>
        <taxon>Bacillati</taxon>
        <taxon>Bacillota</taxon>
        <taxon>Clostridia</taxon>
        <taxon>Lachnospirales</taxon>
        <taxon>Lachnospiraceae</taxon>
        <taxon>Blautia</taxon>
    </lineage>
</organism>
<sequence>MKANRILLKRCWLGGVNSKKQKYTAECLCYFDIKELSQVDCPVASLETEEALVRCLLEAERDIGEKEKDENCIISALSGTPVVPIEEKYPNPKFQVIGPAYLFSNNTKANPCLLHYGMEGIQAFSAGKQQVQKINDALLFLMLNSRKGYTWTSFPGKNEKTPMLLLAWLEDDPQNEAELAAAVGDDGATFKYLKICKNVLDILKERKVSAPSSLVHLQLFETLDKGRKQIAYSRSMSQSQLSEDMNTWLEAAENLPAFVFKVKFRNKDGKEIHSYRPYCPGPAGISRLMQIHYKSRQGSIPGELIVRKSSSMTLQEIYYLFLPEASEGTVDKGFLFSVLERALYVSQDLLIDAAYFQTVYGEEQPFSEEYMKLVCTAAALLGILLYKLEIRKEKYMMDTMFMLGRLLKLADKLHKEYCISERNNSLPGQLMGNAVLQIAMQTPTEAMVRLEEKIAMYINWAETDKKDRGRWILREIEKTVSAIMEDGGGILPKQPTSQEKTLLLFGYMASLPFKEKNTVKSEADQKKEEHDNE</sequence>
<protein>
    <recommendedName>
        <fullName evidence="3">Type I-C CRISPR-associated protein Cas8c/Csd1</fullName>
    </recommendedName>
</protein>
<dbReference type="EMBL" id="CP039126">
    <property type="protein sequence ID" value="QMW79749.1"/>
    <property type="molecule type" value="Genomic_DNA"/>
</dbReference>
<gene>
    <name evidence="1" type="ORF">E5259_20285</name>
</gene>
<evidence type="ECO:0000313" key="2">
    <source>
        <dbReference type="Proteomes" id="UP000515789"/>
    </source>
</evidence>
<dbReference type="AlphaFoldDB" id="A0A7G5MYQ6"/>
<accession>A0A7G5MYQ6</accession>
<evidence type="ECO:0008006" key="3">
    <source>
        <dbReference type="Google" id="ProtNLM"/>
    </source>
</evidence>
<name>A0A7G5MYQ6_9FIRM</name>
<reference evidence="1 2" key="1">
    <citation type="submission" date="2019-04" db="EMBL/GenBank/DDBJ databases">
        <authorList>
            <person name="Schori C."/>
            <person name="Ahrens C."/>
        </authorList>
    </citation>
    <scope>NUCLEOTIDE SEQUENCE [LARGE SCALE GENOMIC DNA]</scope>
    <source>
        <strain evidence="1 2">DSM 2950</strain>
    </source>
</reference>
<evidence type="ECO:0000313" key="1">
    <source>
        <dbReference type="EMBL" id="QMW79749.1"/>
    </source>
</evidence>